<protein>
    <submittedName>
        <fullName evidence="2">Glycosyltransferase family 4 protein</fullName>
    </submittedName>
</protein>
<feature type="domain" description="Glycosyl transferase family 1" evidence="1">
    <location>
        <begin position="234"/>
        <end position="388"/>
    </location>
</feature>
<gene>
    <name evidence="2" type="ORF">LZA78_06740</name>
</gene>
<dbReference type="Pfam" id="PF00534">
    <property type="entry name" value="Glycos_transf_1"/>
    <property type="match status" value="1"/>
</dbReference>
<comment type="caution">
    <text evidence="2">The sequence shown here is derived from an EMBL/GenBank/DDBJ whole genome shotgun (WGS) entry which is preliminary data.</text>
</comment>
<dbReference type="SUPFAM" id="SSF53756">
    <property type="entry name" value="UDP-Glycosyltransferase/glycogen phosphorylase"/>
    <property type="match status" value="1"/>
</dbReference>
<evidence type="ECO:0000313" key="2">
    <source>
        <dbReference type="EMBL" id="MCE5973169.1"/>
    </source>
</evidence>
<dbReference type="Proteomes" id="UP001521181">
    <property type="component" value="Unassembled WGS sequence"/>
</dbReference>
<dbReference type="PANTHER" id="PTHR46401:SF8">
    <property type="entry name" value="BLL6006 PROTEIN"/>
    <property type="match status" value="1"/>
</dbReference>
<name>A0ABS8YTH7_9RHOB</name>
<dbReference type="PANTHER" id="PTHR46401">
    <property type="entry name" value="GLYCOSYLTRANSFERASE WBBK-RELATED"/>
    <property type="match status" value="1"/>
</dbReference>
<sequence>MSDRPACRLLDITRLVSRVGRGPMTGIDRVEAAYLDRLRHEDVPLFLLCRTSYGFLLLRGSEAEYVFAALAAPETLPPPSLIDRLRGRTSPRLRLEAGLRTRALARVPGGGLTWMLARRLPRPISYINVGQSSLKQKNLQRLRRVPGLRITVMLHDTIPLDLPDYAGVGEPERFRATFDAVIRSADLILCNSAATMADVRRHAGAQLPPCLVAHLGVDLPRPDPHAIPPDLDLMPDYFVALGTIEPRKNHAVLLDAWEEIIARMGPEGAPRLLIIGRRGWKNEAVFQRLDSAPYMGKVVHELSELNDAAVSALLAGAHALLMPSFAEGFGLPPLEAMALGTRVIAAPLPVYEEFLGNSVIYADPTDSYDWVNKILNLTGDRRGQERADPSGKDHPALPSWEVHFNLVLSAV</sequence>
<dbReference type="Gene3D" id="3.40.50.2000">
    <property type="entry name" value="Glycogen Phosphorylase B"/>
    <property type="match status" value="1"/>
</dbReference>
<dbReference type="EMBL" id="JAJUOS010000004">
    <property type="protein sequence ID" value="MCE5973169.1"/>
    <property type="molecule type" value="Genomic_DNA"/>
</dbReference>
<dbReference type="CDD" id="cd03809">
    <property type="entry name" value="GT4_MtfB-like"/>
    <property type="match status" value="1"/>
</dbReference>
<evidence type="ECO:0000259" key="1">
    <source>
        <dbReference type="Pfam" id="PF00534"/>
    </source>
</evidence>
<organism evidence="2 3">
    <name type="scientific">Rhodobacter flavimaris</name>
    <dbReference type="NCBI Taxonomy" id="2907145"/>
    <lineage>
        <taxon>Bacteria</taxon>
        <taxon>Pseudomonadati</taxon>
        <taxon>Pseudomonadota</taxon>
        <taxon>Alphaproteobacteria</taxon>
        <taxon>Rhodobacterales</taxon>
        <taxon>Rhodobacter group</taxon>
        <taxon>Rhodobacter</taxon>
    </lineage>
</organism>
<keyword evidence="3" id="KW-1185">Reference proteome</keyword>
<dbReference type="RefSeq" id="WP_233676173.1">
    <property type="nucleotide sequence ID" value="NZ_JAJUOS010000004.1"/>
</dbReference>
<evidence type="ECO:0000313" key="3">
    <source>
        <dbReference type="Proteomes" id="UP001521181"/>
    </source>
</evidence>
<dbReference type="InterPro" id="IPR001296">
    <property type="entry name" value="Glyco_trans_1"/>
</dbReference>
<reference evidence="2 3" key="1">
    <citation type="submission" date="2021-12" db="EMBL/GenBank/DDBJ databases">
        <title>Sinirhodobacter sp. WL0062 is a bacterium isolated from seawater.</title>
        <authorList>
            <person name="Wang L."/>
            <person name="He W."/>
            <person name="Zhang D.-F."/>
        </authorList>
    </citation>
    <scope>NUCLEOTIDE SEQUENCE [LARGE SCALE GENOMIC DNA]</scope>
    <source>
        <strain evidence="2 3">WL0062</strain>
    </source>
</reference>
<proteinExistence type="predicted"/>
<accession>A0ABS8YTH7</accession>